<evidence type="ECO:0000256" key="8">
    <source>
        <dbReference type="ARBA" id="ARBA00023136"/>
    </source>
</evidence>
<feature type="domain" description="CSC1/OSCA1-like 7TM region" evidence="12">
    <location>
        <begin position="360"/>
        <end position="476"/>
    </location>
</feature>
<evidence type="ECO:0000256" key="10">
    <source>
        <dbReference type="SAM" id="Coils"/>
    </source>
</evidence>
<dbReference type="PANTHER" id="PTHR13018:SF104">
    <property type="entry name" value="ERD (EARLY-RESPONSIVE TO DEHYDRATION STRESS) FAMILY PROTEIN"/>
    <property type="match status" value="1"/>
</dbReference>
<evidence type="ECO:0008006" key="17">
    <source>
        <dbReference type="Google" id="ProtNLM"/>
    </source>
</evidence>
<evidence type="ECO:0000256" key="9">
    <source>
        <dbReference type="ARBA" id="ARBA00023303"/>
    </source>
</evidence>
<feature type="domain" description="CSC1/OSCA1-like N-terminal transmembrane" evidence="13">
    <location>
        <begin position="6"/>
        <end position="167"/>
    </location>
</feature>
<dbReference type="InterPro" id="IPR032880">
    <property type="entry name" value="CSC1/OSCA1-like_N"/>
</dbReference>
<evidence type="ECO:0000256" key="11">
    <source>
        <dbReference type="SAM" id="Phobius"/>
    </source>
</evidence>
<keyword evidence="8 11" id="KW-0472">Membrane</keyword>
<dbReference type="GO" id="GO:0005886">
    <property type="term" value="C:plasma membrane"/>
    <property type="evidence" value="ECO:0007669"/>
    <property type="project" value="TreeGrafter"/>
</dbReference>
<dbReference type="EMBL" id="BJWL01000013">
    <property type="protein sequence ID" value="GFZ00225.1"/>
    <property type="molecule type" value="Genomic_DNA"/>
</dbReference>
<name>A0A7J0FND7_9ERIC</name>
<keyword evidence="16" id="KW-1185">Reference proteome</keyword>
<feature type="transmembrane region" description="Helical" evidence="11">
    <location>
        <begin position="147"/>
        <end position="166"/>
    </location>
</feature>
<feature type="transmembrane region" description="Helical" evidence="11">
    <location>
        <begin position="86"/>
        <end position="110"/>
    </location>
</feature>
<feature type="transmembrane region" description="Helical" evidence="11">
    <location>
        <begin position="694"/>
        <end position="712"/>
    </location>
</feature>
<reference evidence="15 16" key="1">
    <citation type="submission" date="2019-07" db="EMBL/GenBank/DDBJ databases">
        <title>De Novo Assembly of kiwifruit Actinidia rufa.</title>
        <authorList>
            <person name="Sugita-Konishi S."/>
            <person name="Sato K."/>
            <person name="Mori E."/>
            <person name="Abe Y."/>
            <person name="Kisaki G."/>
            <person name="Hamano K."/>
            <person name="Suezawa K."/>
            <person name="Otani M."/>
            <person name="Fukuda T."/>
            <person name="Manabe T."/>
            <person name="Gomi K."/>
            <person name="Tabuchi M."/>
            <person name="Akimitsu K."/>
            <person name="Kataoka I."/>
        </authorList>
    </citation>
    <scope>NUCLEOTIDE SEQUENCE [LARGE SCALE GENOMIC DNA]</scope>
    <source>
        <strain evidence="16">cv. Fuchu</strain>
    </source>
</reference>
<evidence type="ECO:0000256" key="4">
    <source>
        <dbReference type="ARBA" id="ARBA00022692"/>
    </source>
</evidence>
<feature type="transmembrane region" description="Helical" evidence="11">
    <location>
        <begin position="614"/>
        <end position="646"/>
    </location>
</feature>
<dbReference type="OrthoDB" id="1689567at2759"/>
<evidence type="ECO:0000259" key="14">
    <source>
        <dbReference type="Pfam" id="PF14703"/>
    </source>
</evidence>
<gene>
    <name evidence="15" type="ORF">Acr_13g0016240</name>
</gene>
<evidence type="ECO:0000256" key="2">
    <source>
        <dbReference type="ARBA" id="ARBA00007779"/>
    </source>
</evidence>
<keyword evidence="3" id="KW-0813">Transport</keyword>
<dbReference type="Proteomes" id="UP000585474">
    <property type="component" value="Unassembled WGS sequence"/>
</dbReference>
<feature type="domain" description="CSC1/OSCA1-like cytosolic" evidence="14">
    <location>
        <begin position="189"/>
        <end position="347"/>
    </location>
</feature>
<feature type="transmembrane region" description="Helical" evidence="11">
    <location>
        <begin position="392"/>
        <end position="414"/>
    </location>
</feature>
<dbReference type="InterPro" id="IPR045122">
    <property type="entry name" value="Csc1-like"/>
</dbReference>
<dbReference type="InterPro" id="IPR003864">
    <property type="entry name" value="CSC1/OSCA1-like_7TM"/>
</dbReference>
<feature type="transmembrane region" description="Helical" evidence="11">
    <location>
        <begin position="453"/>
        <end position="479"/>
    </location>
</feature>
<dbReference type="PANTHER" id="PTHR13018">
    <property type="entry name" value="PROBABLE MEMBRANE PROTEIN DUF221-RELATED"/>
    <property type="match status" value="1"/>
</dbReference>
<protein>
    <recommendedName>
        <fullName evidence="17">Early-responsive to dehydration stress protein</fullName>
    </recommendedName>
</protein>
<sequence>MIVSSLLTSVGINFGLCVLFFTLYSVLRKQPSNYDVYIPRLVADGKSQKRSRFNLERLLPTPGWLRRAWQPSEEELLASSGLDAVVFMRIIIFSLKVFCFAGIIGIFILLPVNFTGSQLQNVDFANLTNDSLDVFSISNVDNGSKRLWIHFSAVYIVTIFVCYLLYCEYRYVSFKRLAYFYSSEPQPHQFTILVRSIPVSAGASISDSVYSFFTEYHPSTYISHMVIRRTNKLRNLISDMRRLSSRLIHLRGEPTRTKCERCGCCGMFRSKIKVDLANHYEKKLEDLEENLRLEQSEVSLAGQEVRAAFVSFKSRYGAACAFHMQQSINPTQWVTEQAPEPRDVYWPFFSSTFMGTWISKLLVIIASIALTTLFLLPVLFVQGLANLDQLEIWFPFLESILSITFISQVVTGYFPNLILQLFLKVVPPIMKFFSSIQGYISNSDIEKSACDKVVWFTIWNVFFGNVLFGVSSQSSIYLARTEKNSWKASCYRSSTVQKLNSGLSVPEQLPDLQVICFLLGAGVPHSMNTTSCLEWKVVGSDMCSLLSECKEAVFMFLLAEPRAAIPLRQGWTSVSSELVRVIPLIFSLIRKPCISSEHEFEVPSLPYHRDIPKLLFFGLLGITYFFLAPLILPFLLIYFCVGYIIYRNQFINVYAPKYETAGKFWPIVHNSMIFSLLLMHAIALGIFTLKKLPLASTSIIPLPILTLLFNAYCRKRFLPIFIAYSAETLIKKDREDRDVAAMAEFFDKMETSYQDPALLPIQYSINSDSHTSPLLYPAIYS</sequence>
<evidence type="ECO:0000313" key="16">
    <source>
        <dbReference type="Proteomes" id="UP000585474"/>
    </source>
</evidence>
<comment type="caution">
    <text evidence="15">The sequence shown here is derived from an EMBL/GenBank/DDBJ whole genome shotgun (WGS) entry which is preliminary data.</text>
</comment>
<feature type="transmembrane region" description="Helical" evidence="11">
    <location>
        <begin position="361"/>
        <end position="380"/>
    </location>
</feature>
<organism evidence="15 16">
    <name type="scientific">Actinidia rufa</name>
    <dbReference type="NCBI Taxonomy" id="165716"/>
    <lineage>
        <taxon>Eukaryota</taxon>
        <taxon>Viridiplantae</taxon>
        <taxon>Streptophyta</taxon>
        <taxon>Embryophyta</taxon>
        <taxon>Tracheophyta</taxon>
        <taxon>Spermatophyta</taxon>
        <taxon>Magnoliopsida</taxon>
        <taxon>eudicotyledons</taxon>
        <taxon>Gunneridae</taxon>
        <taxon>Pentapetalae</taxon>
        <taxon>asterids</taxon>
        <taxon>Ericales</taxon>
        <taxon>Actinidiaceae</taxon>
        <taxon>Actinidia</taxon>
    </lineage>
</organism>
<evidence type="ECO:0000259" key="13">
    <source>
        <dbReference type="Pfam" id="PF13967"/>
    </source>
</evidence>
<feature type="domain" description="CSC1/OSCA1-like 7TM region" evidence="12">
    <location>
        <begin position="568"/>
        <end position="687"/>
    </location>
</feature>
<keyword evidence="4 11" id="KW-0812">Transmembrane</keyword>
<comment type="subcellular location">
    <subcellularLocation>
        <location evidence="1">Membrane</location>
        <topology evidence="1">Multi-pass membrane protein</topology>
    </subcellularLocation>
</comment>
<dbReference type="GO" id="GO:0005227">
    <property type="term" value="F:calcium-activated cation channel activity"/>
    <property type="evidence" value="ECO:0007669"/>
    <property type="project" value="InterPro"/>
</dbReference>
<dbReference type="AlphaFoldDB" id="A0A7J0FND7"/>
<feature type="coiled-coil region" evidence="10">
    <location>
        <begin position="277"/>
        <end position="304"/>
    </location>
</feature>
<evidence type="ECO:0000256" key="6">
    <source>
        <dbReference type="ARBA" id="ARBA00022989"/>
    </source>
</evidence>
<accession>A0A7J0FND7</accession>
<feature type="transmembrane region" description="Helical" evidence="11">
    <location>
        <begin position="6"/>
        <end position="27"/>
    </location>
</feature>
<evidence type="ECO:0000256" key="7">
    <source>
        <dbReference type="ARBA" id="ARBA00023065"/>
    </source>
</evidence>
<keyword evidence="5" id="KW-0106">Calcium</keyword>
<proteinExistence type="inferred from homology"/>
<dbReference type="InterPro" id="IPR027815">
    <property type="entry name" value="CSC1/OSCA1-like_cyt"/>
</dbReference>
<evidence type="ECO:0000256" key="3">
    <source>
        <dbReference type="ARBA" id="ARBA00022448"/>
    </source>
</evidence>
<evidence type="ECO:0000313" key="15">
    <source>
        <dbReference type="EMBL" id="GFZ00225.1"/>
    </source>
</evidence>
<feature type="transmembrane region" description="Helical" evidence="11">
    <location>
        <begin position="666"/>
        <end position="687"/>
    </location>
</feature>
<keyword evidence="7" id="KW-0406">Ion transport</keyword>
<keyword evidence="10" id="KW-0175">Coiled coil</keyword>
<dbReference type="Pfam" id="PF14703">
    <property type="entry name" value="PHM7_cyt"/>
    <property type="match status" value="1"/>
</dbReference>
<comment type="similarity">
    <text evidence="2">Belongs to the CSC1 (TC 1.A.17) family.</text>
</comment>
<dbReference type="Pfam" id="PF02714">
    <property type="entry name" value="RSN1_7TM"/>
    <property type="match status" value="2"/>
</dbReference>
<evidence type="ECO:0000256" key="5">
    <source>
        <dbReference type="ARBA" id="ARBA00022837"/>
    </source>
</evidence>
<dbReference type="Pfam" id="PF13967">
    <property type="entry name" value="RSN1_TM"/>
    <property type="match status" value="1"/>
</dbReference>
<evidence type="ECO:0000256" key="1">
    <source>
        <dbReference type="ARBA" id="ARBA00004141"/>
    </source>
</evidence>
<keyword evidence="6 11" id="KW-1133">Transmembrane helix</keyword>
<evidence type="ECO:0000259" key="12">
    <source>
        <dbReference type="Pfam" id="PF02714"/>
    </source>
</evidence>
<keyword evidence="9" id="KW-0407">Ion channel</keyword>